<accession>A0A9W7WN88</accession>
<comment type="subcellular location">
    <subcellularLocation>
        <location evidence="1">Nucleus</location>
    </subcellularLocation>
</comment>
<evidence type="ECO:0000256" key="4">
    <source>
        <dbReference type="SAM" id="MobiDB-lite"/>
    </source>
</evidence>
<dbReference type="PANTHER" id="PTHR14455">
    <property type="entry name" value="ASKOPOS"/>
    <property type="match status" value="1"/>
</dbReference>
<evidence type="ECO:0000256" key="3">
    <source>
        <dbReference type="ARBA" id="ARBA00023242"/>
    </source>
</evidence>
<gene>
    <name evidence="5" type="ORF">IRJ41_003719</name>
</gene>
<dbReference type="EMBL" id="JAFHDT010000009">
    <property type="protein sequence ID" value="KAI7805280.1"/>
    <property type="molecule type" value="Genomic_DNA"/>
</dbReference>
<dbReference type="GO" id="GO:0005634">
    <property type="term" value="C:nucleus"/>
    <property type="evidence" value="ECO:0007669"/>
    <property type="project" value="UniProtKB-SubCell"/>
</dbReference>
<keyword evidence="6" id="KW-1185">Reference proteome</keyword>
<keyword evidence="3" id="KW-0539">Nucleus</keyword>
<dbReference type="Pfam" id="PF15427">
    <property type="entry name" value="S100PBPR"/>
    <property type="match status" value="1"/>
</dbReference>
<dbReference type="AlphaFoldDB" id="A0A9W7WN88"/>
<comment type="caution">
    <text evidence="5">The sequence shown here is derived from an EMBL/GenBank/DDBJ whole genome shotgun (WGS) entry which is preliminary data.</text>
</comment>
<dbReference type="Proteomes" id="UP001059041">
    <property type="component" value="Linkage Group LG9"/>
</dbReference>
<name>A0A9W7WN88_TRIRA</name>
<feature type="compositionally biased region" description="Polar residues" evidence="4">
    <location>
        <begin position="266"/>
        <end position="281"/>
    </location>
</feature>
<evidence type="ECO:0000313" key="6">
    <source>
        <dbReference type="Proteomes" id="UP001059041"/>
    </source>
</evidence>
<dbReference type="GO" id="GO:0048306">
    <property type="term" value="F:calcium-dependent protein binding"/>
    <property type="evidence" value="ECO:0007669"/>
    <property type="project" value="InterPro"/>
</dbReference>
<dbReference type="PANTHER" id="PTHR14455:SF0">
    <property type="entry name" value="S100P-BINDING PROTEIN"/>
    <property type="match status" value="1"/>
</dbReference>
<evidence type="ECO:0000313" key="5">
    <source>
        <dbReference type="EMBL" id="KAI7805280.1"/>
    </source>
</evidence>
<protein>
    <recommendedName>
        <fullName evidence="2">S100P-binding protein</fullName>
    </recommendedName>
</protein>
<evidence type="ECO:0000256" key="1">
    <source>
        <dbReference type="ARBA" id="ARBA00004123"/>
    </source>
</evidence>
<organism evidence="5 6">
    <name type="scientific">Triplophysa rosa</name>
    <name type="common">Cave loach</name>
    <dbReference type="NCBI Taxonomy" id="992332"/>
    <lineage>
        <taxon>Eukaryota</taxon>
        <taxon>Metazoa</taxon>
        <taxon>Chordata</taxon>
        <taxon>Craniata</taxon>
        <taxon>Vertebrata</taxon>
        <taxon>Euteleostomi</taxon>
        <taxon>Actinopterygii</taxon>
        <taxon>Neopterygii</taxon>
        <taxon>Teleostei</taxon>
        <taxon>Ostariophysi</taxon>
        <taxon>Cypriniformes</taxon>
        <taxon>Nemacheilidae</taxon>
        <taxon>Triplophysa</taxon>
    </lineage>
</organism>
<reference evidence="5" key="1">
    <citation type="submission" date="2021-02" db="EMBL/GenBank/DDBJ databases">
        <title>Comparative genomics reveals that relaxation of natural selection precedes convergent phenotypic evolution of cavefish.</title>
        <authorList>
            <person name="Peng Z."/>
        </authorList>
    </citation>
    <scope>NUCLEOTIDE SEQUENCE</scope>
    <source>
        <tissue evidence="5">Muscle</tissue>
    </source>
</reference>
<dbReference type="InterPro" id="IPR026097">
    <property type="entry name" value="S100PBP"/>
</dbReference>
<feature type="region of interest" description="Disordered" evidence="4">
    <location>
        <begin position="256"/>
        <end position="281"/>
    </location>
</feature>
<proteinExistence type="predicted"/>
<evidence type="ECO:0000256" key="2">
    <source>
        <dbReference type="ARBA" id="ARBA00020595"/>
    </source>
</evidence>
<sequence length="441" mass="49782">METKRLNFIQFYPKHFNHSFRRNHTFFTRPHLQKTLPSSLVHDILRMRIMSDGDNYTSSGFQHLKPLSVYSHMVCHEQYGASSPLCNMQITNKTAGKRRLDDSCLDETCETPLKKPRLCKSCSPDQGCVVDSSGFLTGVYGSTPTQTKDVTPQRSKVIPPVAPFMSTPVSQCTGNRFVQARANLPSPIPVLNWDRDMPSISLPASLNVESCNSINVSLTGRQGDGKGEVREVSRGRIPVRESKCRHVNPERVAAEPAVEVKEEGVSESQLTESKLDVTSQNDESFESSLPLRVQVKSKVVVPETTKTVCQSAATQSERKPDCDVYRRARYPVQGSVPYRGEDWKRAKKAYVESVMRHMETNGARDGVMTELHHLMNTVAGQRHHQRSGCDGGHWQHPSDLTQRNYRVRGPLLSLSEWQKRNQLCLRRFAKVPDIFHRSPVV</sequence>